<dbReference type="Gene3D" id="3.40.50.1820">
    <property type="entry name" value="alpha/beta hydrolase"/>
    <property type="match status" value="1"/>
</dbReference>
<dbReference type="OrthoDB" id="3200163at2759"/>
<dbReference type="SUPFAM" id="SSF53474">
    <property type="entry name" value="alpha/beta-Hydrolases"/>
    <property type="match status" value="1"/>
</dbReference>
<dbReference type="EC" id="3.1.1.-" evidence="3"/>
<gene>
    <name evidence="5" type="ORF">BP5796_02792</name>
</gene>
<dbReference type="AlphaFoldDB" id="A0A3D8SZ75"/>
<reference evidence="5 6" key="1">
    <citation type="journal article" date="2018" name="IMA Fungus">
        <title>IMA Genome-F 9: Draft genome sequence of Annulohypoxylon stygium, Aspergillus mulundensis, Berkeleyomyces basicola (syn. Thielaviopsis basicola), Ceratocystis smalleyi, two Cercospora beticola strains, Coleophoma cylindrospora, Fusarium fracticaudum, Phialophora cf. hyalina, and Morchella septimelata.</title>
        <authorList>
            <person name="Wingfield B.D."/>
            <person name="Bills G.F."/>
            <person name="Dong Y."/>
            <person name="Huang W."/>
            <person name="Nel W.J."/>
            <person name="Swalarsk-Parry B.S."/>
            <person name="Vaghefi N."/>
            <person name="Wilken P.M."/>
            <person name="An Z."/>
            <person name="de Beer Z.W."/>
            <person name="De Vos L."/>
            <person name="Chen L."/>
            <person name="Duong T.A."/>
            <person name="Gao Y."/>
            <person name="Hammerbacher A."/>
            <person name="Kikkert J.R."/>
            <person name="Li Y."/>
            <person name="Li H."/>
            <person name="Li K."/>
            <person name="Li Q."/>
            <person name="Liu X."/>
            <person name="Ma X."/>
            <person name="Naidoo K."/>
            <person name="Pethybridge S.J."/>
            <person name="Sun J."/>
            <person name="Steenkamp E.T."/>
            <person name="van der Nest M.A."/>
            <person name="van Wyk S."/>
            <person name="Wingfield M.J."/>
            <person name="Xiong C."/>
            <person name="Yue Q."/>
            <person name="Zhang X."/>
        </authorList>
    </citation>
    <scope>NUCLEOTIDE SEQUENCE [LARGE SCALE GENOMIC DNA]</scope>
    <source>
        <strain evidence="5 6">BP5796</strain>
    </source>
</reference>
<evidence type="ECO:0000313" key="5">
    <source>
        <dbReference type="EMBL" id="RDW91627.1"/>
    </source>
</evidence>
<proteinExistence type="inferred from homology"/>
<evidence type="ECO:0000256" key="1">
    <source>
        <dbReference type="ARBA" id="ARBA00005964"/>
    </source>
</evidence>
<evidence type="ECO:0000256" key="2">
    <source>
        <dbReference type="ARBA" id="ARBA00022801"/>
    </source>
</evidence>
<accession>A0A3D8SZ75</accession>
<dbReference type="Proteomes" id="UP000256328">
    <property type="component" value="Unassembled WGS sequence"/>
</dbReference>
<name>A0A3D8SZ75_9HELO</name>
<dbReference type="PROSITE" id="PS00122">
    <property type="entry name" value="CARBOXYLESTERASE_B_1"/>
    <property type="match status" value="1"/>
</dbReference>
<dbReference type="InterPro" id="IPR019826">
    <property type="entry name" value="Carboxylesterase_B_AS"/>
</dbReference>
<dbReference type="PANTHER" id="PTHR11559">
    <property type="entry name" value="CARBOXYLESTERASE"/>
    <property type="match status" value="1"/>
</dbReference>
<keyword evidence="2 3" id="KW-0378">Hydrolase</keyword>
<dbReference type="InterPro" id="IPR029058">
    <property type="entry name" value="AB_hydrolase_fold"/>
</dbReference>
<dbReference type="InterPro" id="IPR002018">
    <property type="entry name" value="CarbesteraseB"/>
</dbReference>
<organism evidence="5 6">
    <name type="scientific">Coleophoma crateriformis</name>
    <dbReference type="NCBI Taxonomy" id="565419"/>
    <lineage>
        <taxon>Eukaryota</taxon>
        <taxon>Fungi</taxon>
        <taxon>Dikarya</taxon>
        <taxon>Ascomycota</taxon>
        <taxon>Pezizomycotina</taxon>
        <taxon>Leotiomycetes</taxon>
        <taxon>Helotiales</taxon>
        <taxon>Dermateaceae</taxon>
        <taxon>Coleophoma</taxon>
    </lineage>
</organism>
<comment type="similarity">
    <text evidence="1 3">Belongs to the type-B carboxylesterase/lipase family.</text>
</comment>
<protein>
    <recommendedName>
        <fullName evidence="3">Carboxylic ester hydrolase</fullName>
        <ecNumber evidence="3">3.1.1.-</ecNumber>
    </recommendedName>
</protein>
<evidence type="ECO:0000256" key="3">
    <source>
        <dbReference type="RuleBase" id="RU361235"/>
    </source>
</evidence>
<evidence type="ECO:0000313" key="6">
    <source>
        <dbReference type="Proteomes" id="UP000256328"/>
    </source>
</evidence>
<feature type="domain" description="Carboxylesterase type B" evidence="4">
    <location>
        <begin position="32"/>
        <end position="570"/>
    </location>
</feature>
<dbReference type="Pfam" id="PF00135">
    <property type="entry name" value="COesterase"/>
    <property type="match status" value="1"/>
</dbReference>
<dbReference type="EMBL" id="PDLN01000003">
    <property type="protein sequence ID" value="RDW91627.1"/>
    <property type="molecule type" value="Genomic_DNA"/>
</dbReference>
<comment type="caution">
    <text evidence="5">The sequence shown here is derived from an EMBL/GenBank/DDBJ whole genome shotgun (WGS) entry which is preliminary data.</text>
</comment>
<dbReference type="InterPro" id="IPR050309">
    <property type="entry name" value="Type-B_Carboxylest/Lipase"/>
</dbReference>
<evidence type="ECO:0000259" key="4">
    <source>
        <dbReference type="Pfam" id="PF00135"/>
    </source>
</evidence>
<keyword evidence="6" id="KW-1185">Reference proteome</keyword>
<dbReference type="GO" id="GO:0016787">
    <property type="term" value="F:hydrolase activity"/>
    <property type="evidence" value="ECO:0007669"/>
    <property type="project" value="UniProtKB-KW"/>
</dbReference>
<sequence length="594" mass="64818">MLRYLPVIAAALQFCNAKISISGADLFIGGSTPIVDTGYAKFQGKQDLLTQSDNYLGITYASAPRFDHSILANQTLRGIQNVSDYGPACPQHDFVSLFAPSDLGLGALAGTLEAALSPVFQQSEECLSINVQRPQNVTANSKLPVLMWIHGGGFEAGASASFAGETTIAPGVFYQGANLVKRSIDMDQPMIVVSINYRLMHFGFTASKEFEEAGLLNLGLEDQRNGMRWVQQNIAAFGGDPGRVTIMGESAGSWAVTAHLVANDGNNEGLFHGAVGISGGPVKVEGPGRQQGMFDDMVKYVGCGGATDKIACLREAPYDLIYAHAQTVNFLLGYRSLASAWTIRPDGKFLTKSPDKLVAEGKIANVPVMYGDMQDEGTLFSLVNSLNTTTTEEVIDYFSTYWWPNVTQAQMDKLMELYPEDPSVGSPFGTGVLNQLGPQFKRIAALTGDYSFQCQRRQLLDMITAPKWNYLIEQAVPLPLIDETPLGKIVAETSVTNIPILGSFHVSDVVLNWFGTLPASVSQNSYHLMGVLVSFVNHLDPNQHGMVSVPTWPEYNSTSRETIRWQESGVDVIVDDYRQEQMAYLNEIGDYLRI</sequence>